<evidence type="ECO:0000313" key="4">
    <source>
        <dbReference type="EMBL" id="EGO25614.1"/>
    </source>
</evidence>
<gene>
    <name evidence="4" type="ORF">SERLADRAFT_437343</name>
</gene>
<dbReference type="PANTHER" id="PTHR34814">
    <property type="entry name" value="NITROSOGUANIDINE RESISTANCE PROTEIN SNG1"/>
    <property type="match status" value="1"/>
</dbReference>
<dbReference type="GO" id="GO:0016020">
    <property type="term" value="C:membrane"/>
    <property type="evidence" value="ECO:0007669"/>
    <property type="project" value="TreeGrafter"/>
</dbReference>
<accession>F8NTE2</accession>
<evidence type="ECO:0000259" key="3">
    <source>
        <dbReference type="Pfam" id="PF12051"/>
    </source>
</evidence>
<feature type="transmembrane region" description="Helical" evidence="2">
    <location>
        <begin position="264"/>
        <end position="284"/>
    </location>
</feature>
<feature type="region of interest" description="Disordered" evidence="1">
    <location>
        <begin position="1"/>
        <end position="49"/>
    </location>
</feature>
<sequence>MPAPAPEEPTTDDSTTDSERTAAQKSEGSSWPTATPEQPPRHILDDEPFSHSFFDSDEGTSRARAQWFKILMFGLGVVICLVWTVLPMYWAALGRIDSHVGSLTGWVVDFDGGQIGQAVVLAFQNISGSDQMSWVTVPANQFPNGPPDLVSAILDERCWAAISINPSASANLNAAVAAKNGAYNGSLAVTAFASEARNENAYRDVIIEMINPPLQLASQQFALQYAAGLGNRSDIAALLMSAPSVVTLPFYYTLNNIRPFDVPVAAAVDYVGLIYLLILAFIMTNQLLAARVESGLARRLKLRSLILVRIFTPITMYFFVSLMYSLLSLAFEVPFNRRFGRAGFVIYWMMSWCAMIALGLALEALISNVAVVFYPISLLPGIFRYGYAMPFYNVSRTARTIIFSTQNQIGLNFGVQFAWILVSCMTLPLFTWFVRRQELRAWHKGRMHAKAVG</sequence>
<feature type="transmembrane region" description="Helical" evidence="2">
    <location>
        <begin position="369"/>
        <end position="387"/>
    </location>
</feature>
<dbReference type="Proteomes" id="UP000008064">
    <property type="component" value="Unassembled WGS sequence"/>
</dbReference>
<dbReference type="PANTHER" id="PTHR34814:SF1">
    <property type="entry name" value="NITROSOGUANIDINE RESISTANCE PROTEIN SNG1"/>
    <property type="match status" value="1"/>
</dbReference>
<dbReference type="EMBL" id="GL945433">
    <property type="protein sequence ID" value="EGO25614.1"/>
    <property type="molecule type" value="Genomic_DNA"/>
</dbReference>
<feature type="transmembrane region" description="Helical" evidence="2">
    <location>
        <begin position="70"/>
        <end position="92"/>
    </location>
</feature>
<feature type="transmembrane region" description="Helical" evidence="2">
    <location>
        <begin position="344"/>
        <end position="362"/>
    </location>
</feature>
<organism>
    <name type="scientific">Serpula lacrymans var. lacrymans (strain S7.9)</name>
    <name type="common">Dry rot fungus</name>
    <dbReference type="NCBI Taxonomy" id="578457"/>
    <lineage>
        <taxon>Eukaryota</taxon>
        <taxon>Fungi</taxon>
        <taxon>Dikarya</taxon>
        <taxon>Basidiomycota</taxon>
        <taxon>Agaricomycotina</taxon>
        <taxon>Agaricomycetes</taxon>
        <taxon>Agaricomycetidae</taxon>
        <taxon>Boletales</taxon>
        <taxon>Coniophorineae</taxon>
        <taxon>Serpulaceae</taxon>
        <taxon>Serpula</taxon>
    </lineage>
</organism>
<proteinExistence type="predicted"/>
<feature type="compositionally biased region" description="Basic and acidic residues" evidence="1">
    <location>
        <begin position="39"/>
        <end position="49"/>
    </location>
</feature>
<dbReference type="OrthoDB" id="2140105at2759"/>
<dbReference type="HOGENOM" id="CLU_020178_2_1_1"/>
<dbReference type="KEGG" id="sla:SERLADRAFT_437343"/>
<feature type="compositionally biased region" description="Polar residues" evidence="1">
    <location>
        <begin position="24"/>
        <end position="36"/>
    </location>
</feature>
<dbReference type="InterPro" id="IPR053001">
    <property type="entry name" value="MNNG_permease-like"/>
</dbReference>
<feature type="domain" description="DUF3533" evidence="3">
    <location>
        <begin position="78"/>
        <end position="424"/>
    </location>
</feature>
<dbReference type="AlphaFoldDB" id="F8NTE2"/>
<dbReference type="Pfam" id="PF12051">
    <property type="entry name" value="DUF3533"/>
    <property type="match status" value="1"/>
</dbReference>
<evidence type="ECO:0000256" key="2">
    <source>
        <dbReference type="SAM" id="Phobius"/>
    </source>
</evidence>
<feature type="transmembrane region" description="Helical" evidence="2">
    <location>
        <begin position="235"/>
        <end position="252"/>
    </location>
</feature>
<dbReference type="GeneID" id="18814839"/>
<dbReference type="RefSeq" id="XP_007317736.1">
    <property type="nucleotide sequence ID" value="XM_007317674.1"/>
</dbReference>
<name>F8NTE2_SERL9</name>
<keyword evidence="2" id="KW-0472">Membrane</keyword>
<protein>
    <recommendedName>
        <fullName evidence="3">DUF3533 domain-containing protein</fullName>
    </recommendedName>
</protein>
<keyword evidence="2" id="KW-1133">Transmembrane helix</keyword>
<keyword evidence="2" id="KW-0812">Transmembrane</keyword>
<feature type="transmembrane region" description="Helical" evidence="2">
    <location>
        <begin position="413"/>
        <end position="434"/>
    </location>
</feature>
<evidence type="ECO:0000256" key="1">
    <source>
        <dbReference type="SAM" id="MobiDB-lite"/>
    </source>
</evidence>
<feature type="transmembrane region" description="Helical" evidence="2">
    <location>
        <begin position="305"/>
        <end position="324"/>
    </location>
</feature>
<reference evidence="4" key="1">
    <citation type="submission" date="2011-04" db="EMBL/GenBank/DDBJ databases">
        <title>Evolution of plant cell wall degrading machinery underlies the functional diversity of forest fungi.</title>
        <authorList>
            <consortium name="US DOE Joint Genome Institute (JGI-PGF)"/>
            <person name="Eastwood D.C."/>
            <person name="Floudas D."/>
            <person name="Binder M."/>
            <person name="Majcherczyk A."/>
            <person name="Schneider P."/>
            <person name="Aerts A."/>
            <person name="Asiegbu F.O."/>
            <person name="Baker S.E."/>
            <person name="Barry K."/>
            <person name="Bendiksby M."/>
            <person name="Blumentritt M."/>
            <person name="Coutinho P.M."/>
            <person name="Cullen D."/>
            <person name="Cullen D."/>
            <person name="Gathman A."/>
            <person name="Goodell B."/>
            <person name="Henrissat B."/>
            <person name="Ihrmark K."/>
            <person name="Kauserud H."/>
            <person name="Kohler A."/>
            <person name="LaButti K."/>
            <person name="Lapidus A."/>
            <person name="Lavin J.L."/>
            <person name="Lee Y.-H."/>
            <person name="Lindquist E."/>
            <person name="Lilly W."/>
            <person name="Lucas S."/>
            <person name="Morin E."/>
            <person name="Murat C."/>
            <person name="Oguiza J.A."/>
            <person name="Park J."/>
            <person name="Pisabarro A.G."/>
            <person name="Riley R."/>
            <person name="Rosling A."/>
            <person name="Salamov A."/>
            <person name="Schmidt O."/>
            <person name="Schmutz J."/>
            <person name="Skrede I."/>
            <person name="Stenlid J."/>
            <person name="Wiebenga A."/>
            <person name="Xie X."/>
            <person name="Kues U."/>
            <person name="Hibbett D.S."/>
            <person name="Hoffmeister D."/>
            <person name="Hogberg N."/>
            <person name="Martin F."/>
            <person name="Grigoriev I.V."/>
            <person name="Watkinson S.C."/>
        </authorList>
    </citation>
    <scope>NUCLEOTIDE SEQUENCE</scope>
    <source>
        <strain evidence="4">S7.9</strain>
    </source>
</reference>
<dbReference type="InterPro" id="IPR022703">
    <property type="entry name" value="DUF3533"/>
</dbReference>